<dbReference type="OrthoDB" id="187171at2759"/>
<evidence type="ECO:0000313" key="11">
    <source>
        <dbReference type="Proteomes" id="UP000193689"/>
    </source>
</evidence>
<evidence type="ECO:0000256" key="4">
    <source>
        <dbReference type="ARBA" id="ARBA00022801"/>
    </source>
</evidence>
<comment type="similarity">
    <text evidence="2">Belongs to the alkaline ceramidase family.</text>
</comment>
<evidence type="ECO:0000256" key="6">
    <source>
        <dbReference type="ARBA" id="ARBA00023136"/>
    </source>
</evidence>
<dbReference type="Pfam" id="PF05875">
    <property type="entry name" value="Ceramidase"/>
    <property type="match status" value="1"/>
</dbReference>
<keyword evidence="6 9" id="KW-0472">Membrane</keyword>
<evidence type="ECO:0000256" key="1">
    <source>
        <dbReference type="ARBA" id="ARBA00004141"/>
    </source>
</evidence>
<dbReference type="EMBL" id="MCFJ01000022">
    <property type="protein sequence ID" value="ORY56677.1"/>
    <property type="molecule type" value="Genomic_DNA"/>
</dbReference>
<dbReference type="GO" id="GO:0046514">
    <property type="term" value="P:ceramide catabolic process"/>
    <property type="evidence" value="ECO:0007669"/>
    <property type="project" value="TreeGrafter"/>
</dbReference>
<feature type="binding site" evidence="8">
    <location>
        <position position="246"/>
    </location>
    <ligand>
        <name>Zn(2+)</name>
        <dbReference type="ChEBI" id="CHEBI:29105"/>
        <note>catalytic</note>
    </ligand>
</feature>
<reference evidence="10 11" key="1">
    <citation type="submission" date="2016-07" db="EMBL/GenBank/DDBJ databases">
        <title>Pervasive Adenine N6-methylation of Active Genes in Fungi.</title>
        <authorList>
            <consortium name="DOE Joint Genome Institute"/>
            <person name="Mondo S.J."/>
            <person name="Dannebaum R.O."/>
            <person name="Kuo R.C."/>
            <person name="Labutti K."/>
            <person name="Haridas S."/>
            <person name="Kuo A."/>
            <person name="Salamov A."/>
            <person name="Ahrendt S.R."/>
            <person name="Lipzen A."/>
            <person name="Sullivan W."/>
            <person name="Andreopoulos W.B."/>
            <person name="Clum A."/>
            <person name="Lindquist E."/>
            <person name="Daum C."/>
            <person name="Ramamoorthy G.K."/>
            <person name="Gryganskyi A."/>
            <person name="Culley D."/>
            <person name="Magnuson J.K."/>
            <person name="James T.Y."/>
            <person name="O'Malley M.A."/>
            <person name="Stajich J.E."/>
            <person name="Spatafora J.W."/>
            <person name="Visel A."/>
            <person name="Grigoriev I.V."/>
        </authorList>
    </citation>
    <scope>NUCLEOTIDE SEQUENCE [LARGE SCALE GENOMIC DNA]</scope>
    <source>
        <strain evidence="10 11">CBS 129021</strain>
    </source>
</reference>
<evidence type="ECO:0000256" key="5">
    <source>
        <dbReference type="ARBA" id="ARBA00022989"/>
    </source>
</evidence>
<feature type="binding site" evidence="8">
    <location>
        <position position="87"/>
    </location>
    <ligand>
        <name>Zn(2+)</name>
        <dbReference type="ChEBI" id="CHEBI:29105"/>
        <note>catalytic</note>
    </ligand>
</feature>
<organism evidence="10 11">
    <name type="scientific">Pseudomassariella vexata</name>
    <dbReference type="NCBI Taxonomy" id="1141098"/>
    <lineage>
        <taxon>Eukaryota</taxon>
        <taxon>Fungi</taxon>
        <taxon>Dikarya</taxon>
        <taxon>Ascomycota</taxon>
        <taxon>Pezizomycotina</taxon>
        <taxon>Sordariomycetes</taxon>
        <taxon>Xylariomycetidae</taxon>
        <taxon>Amphisphaeriales</taxon>
        <taxon>Pseudomassariaceae</taxon>
        <taxon>Pseudomassariella</taxon>
    </lineage>
</organism>
<evidence type="ECO:0000256" key="8">
    <source>
        <dbReference type="PIRSR" id="PIRSR608901-2"/>
    </source>
</evidence>
<dbReference type="GO" id="GO:0016811">
    <property type="term" value="F:hydrolase activity, acting on carbon-nitrogen (but not peptide) bonds, in linear amides"/>
    <property type="evidence" value="ECO:0007669"/>
    <property type="project" value="InterPro"/>
</dbReference>
<dbReference type="AlphaFoldDB" id="A0A1Y2DBV0"/>
<evidence type="ECO:0000256" key="2">
    <source>
        <dbReference type="ARBA" id="ARBA00009780"/>
    </source>
</evidence>
<dbReference type="Proteomes" id="UP000193689">
    <property type="component" value="Unassembled WGS sequence"/>
</dbReference>
<feature type="binding site" evidence="8">
    <location>
        <position position="250"/>
    </location>
    <ligand>
        <name>Zn(2+)</name>
        <dbReference type="ChEBI" id="CHEBI:29105"/>
        <note>catalytic</note>
    </ligand>
</feature>
<comment type="subcellular location">
    <subcellularLocation>
        <location evidence="1">Membrane</location>
        <topology evidence="1">Multi-pass membrane protein</topology>
    </subcellularLocation>
</comment>
<comment type="caution">
    <text evidence="10">The sequence shown here is derived from an EMBL/GenBank/DDBJ whole genome shotgun (WGS) entry which is preliminary data.</text>
</comment>
<feature type="transmembrane region" description="Helical" evidence="9">
    <location>
        <begin position="100"/>
        <end position="116"/>
    </location>
</feature>
<evidence type="ECO:0000313" key="10">
    <source>
        <dbReference type="EMBL" id="ORY56677.1"/>
    </source>
</evidence>
<feature type="transmembrane region" description="Helical" evidence="9">
    <location>
        <begin position="239"/>
        <end position="261"/>
    </location>
</feature>
<keyword evidence="3 9" id="KW-0812">Transmembrane</keyword>
<comment type="cofactor">
    <cofactor evidence="8">
        <name>Zn(2+)</name>
        <dbReference type="ChEBI" id="CHEBI:29105"/>
    </cofactor>
</comment>
<dbReference type="GO" id="GO:0046872">
    <property type="term" value="F:metal ion binding"/>
    <property type="evidence" value="ECO:0007669"/>
    <property type="project" value="UniProtKB-KW"/>
</dbReference>
<dbReference type="STRING" id="1141098.A0A1Y2DBV0"/>
<keyword evidence="7" id="KW-0479">Metal-binding</keyword>
<gene>
    <name evidence="10" type="ORF">BCR38DRAFT_450866</name>
</gene>
<evidence type="ECO:0000256" key="9">
    <source>
        <dbReference type="SAM" id="Phobius"/>
    </source>
</evidence>
<keyword evidence="8" id="KW-0862">Zinc</keyword>
<keyword evidence="11" id="KW-1185">Reference proteome</keyword>
<keyword evidence="4" id="KW-0378">Hydrolase</keyword>
<feature type="transmembrane region" description="Helical" evidence="9">
    <location>
        <begin position="33"/>
        <end position="54"/>
    </location>
</feature>
<feature type="transmembrane region" description="Helical" evidence="9">
    <location>
        <begin position="123"/>
        <end position="141"/>
    </location>
</feature>
<feature type="binding site" evidence="7">
    <location>
        <position position="28"/>
    </location>
    <ligand>
        <name>Ca(2+)</name>
        <dbReference type="ChEBI" id="CHEBI:29108"/>
    </ligand>
</feature>
<dbReference type="GO" id="GO:0005789">
    <property type="term" value="C:endoplasmic reticulum membrane"/>
    <property type="evidence" value="ECO:0007669"/>
    <property type="project" value="TreeGrafter"/>
</dbReference>
<dbReference type="InParanoid" id="A0A1Y2DBV0"/>
<dbReference type="InterPro" id="IPR008901">
    <property type="entry name" value="ACER"/>
</dbReference>
<accession>A0A1Y2DBV0</accession>
<dbReference type="FunCoup" id="A0A1Y2DBV0">
    <property type="interactions" value="569"/>
</dbReference>
<feature type="transmembrane region" description="Helical" evidence="9">
    <location>
        <begin position="153"/>
        <end position="170"/>
    </location>
</feature>
<dbReference type="RefSeq" id="XP_040710256.1">
    <property type="nucleotide sequence ID" value="XM_040861420.1"/>
</dbReference>
<keyword evidence="5 9" id="KW-1133">Transmembrane helix</keyword>
<dbReference type="PANTHER" id="PTHR46187">
    <property type="entry name" value="ALKALINE CERAMIDASE 3"/>
    <property type="match status" value="1"/>
</dbReference>
<proteinExistence type="inferred from homology"/>
<name>A0A1Y2DBV0_9PEZI</name>
<sequence length="316" mass="36501">MFEALSFPYHPAQDGFWGEKTSTLNFCEEDYVMSYYCAEVCNTLTNFLFVWLGTRGIRGCTKNSHPAIFVVAFIGYMVVGIGSTLFHASLKYPMQLVDELSMIYTTCFMCYATFAYRRSTGFSALLGIGLIGLAWFITAWYHKTKDPKFHQDAYTVLTVTVVFSNMWIMERRVRPALKARQEKRPAASSVPPTDVIMKQMWHMVATGLSIFLGGYLIWALDNEFCNTIRGWRHHIQLPWAVVLEGHAWWHLMTGIGAYYYITWRIWIHRCLDGDEDKFRLNWPNMFSMPDIVAVDHISLKDDKRSNGRVTNGKKSL</sequence>
<dbReference type="GO" id="GO:0046513">
    <property type="term" value="P:ceramide biosynthetic process"/>
    <property type="evidence" value="ECO:0007669"/>
    <property type="project" value="TreeGrafter"/>
</dbReference>
<feature type="binding site" evidence="7">
    <location>
        <position position="39"/>
    </location>
    <ligand>
        <name>Ca(2+)</name>
        <dbReference type="ChEBI" id="CHEBI:29108"/>
    </ligand>
</feature>
<keyword evidence="7" id="KW-0106">Calcium</keyword>
<feature type="transmembrane region" description="Helical" evidence="9">
    <location>
        <begin position="200"/>
        <end position="219"/>
    </location>
</feature>
<evidence type="ECO:0000256" key="3">
    <source>
        <dbReference type="ARBA" id="ARBA00022692"/>
    </source>
</evidence>
<dbReference type="GeneID" id="63777632"/>
<dbReference type="PANTHER" id="PTHR46187:SF3">
    <property type="entry name" value="ALKALINE CERAMIDASE 3"/>
    <property type="match status" value="1"/>
</dbReference>
<feature type="transmembrane region" description="Helical" evidence="9">
    <location>
        <begin position="66"/>
        <end position="88"/>
    </location>
</feature>
<protein>
    <submittedName>
        <fullName evidence="10">Ceramidase</fullName>
    </submittedName>
</protein>
<evidence type="ECO:0000256" key="7">
    <source>
        <dbReference type="PIRSR" id="PIRSR608901-1"/>
    </source>
</evidence>